<keyword evidence="1" id="KW-0418">Kinase</keyword>
<protein>
    <submittedName>
        <fullName evidence="1">NAD kinase-like isoform X3</fullName>
    </submittedName>
</protein>
<comment type="caution">
    <text evidence="1">The sequence shown here is derived from an EMBL/GenBank/DDBJ whole genome shotgun (WGS) entry which is preliminary data.</text>
</comment>
<dbReference type="OrthoDB" id="10445774at2759"/>
<name>A0A6G0YJ05_APHCR</name>
<evidence type="ECO:0000313" key="2">
    <source>
        <dbReference type="Proteomes" id="UP000478052"/>
    </source>
</evidence>
<dbReference type="AlphaFoldDB" id="A0A6G0YJ05"/>
<evidence type="ECO:0000313" key="1">
    <source>
        <dbReference type="EMBL" id="KAF0756670.1"/>
    </source>
</evidence>
<proteinExistence type="predicted"/>
<reference evidence="1 2" key="1">
    <citation type="submission" date="2019-08" db="EMBL/GenBank/DDBJ databases">
        <title>Whole genome of Aphis craccivora.</title>
        <authorList>
            <person name="Voronova N.V."/>
            <person name="Shulinski R.S."/>
            <person name="Bandarenka Y.V."/>
            <person name="Zhorov D.G."/>
            <person name="Warner D."/>
        </authorList>
    </citation>
    <scope>NUCLEOTIDE SEQUENCE [LARGE SCALE GENOMIC DNA]</scope>
    <source>
        <strain evidence="1">180601</strain>
        <tissue evidence="1">Whole Body</tissue>
    </source>
</reference>
<dbReference type="EMBL" id="VUJU01003795">
    <property type="protein sequence ID" value="KAF0756670.1"/>
    <property type="molecule type" value="Genomic_DNA"/>
</dbReference>
<accession>A0A6G0YJ05</accession>
<sequence length="71" mass="8194">MDEGTLHMARALASMSIHEEELYSVGIKSDMTVVGKIKMQDKLQGFRYDTFLYNKIAYRPDLYTSQKNVCI</sequence>
<keyword evidence="2" id="KW-1185">Reference proteome</keyword>
<gene>
    <name evidence="1" type="ORF">FWK35_00038095</name>
</gene>
<dbReference type="Proteomes" id="UP000478052">
    <property type="component" value="Unassembled WGS sequence"/>
</dbReference>
<organism evidence="1 2">
    <name type="scientific">Aphis craccivora</name>
    <name type="common">Cowpea aphid</name>
    <dbReference type="NCBI Taxonomy" id="307492"/>
    <lineage>
        <taxon>Eukaryota</taxon>
        <taxon>Metazoa</taxon>
        <taxon>Ecdysozoa</taxon>
        <taxon>Arthropoda</taxon>
        <taxon>Hexapoda</taxon>
        <taxon>Insecta</taxon>
        <taxon>Pterygota</taxon>
        <taxon>Neoptera</taxon>
        <taxon>Paraneoptera</taxon>
        <taxon>Hemiptera</taxon>
        <taxon>Sternorrhyncha</taxon>
        <taxon>Aphidomorpha</taxon>
        <taxon>Aphidoidea</taxon>
        <taxon>Aphididae</taxon>
        <taxon>Aphidini</taxon>
        <taxon>Aphis</taxon>
        <taxon>Aphis</taxon>
    </lineage>
</organism>
<keyword evidence="1" id="KW-0808">Transferase</keyword>
<dbReference type="GO" id="GO:0016301">
    <property type="term" value="F:kinase activity"/>
    <property type="evidence" value="ECO:0007669"/>
    <property type="project" value="UniProtKB-KW"/>
</dbReference>